<evidence type="ECO:0000313" key="10">
    <source>
        <dbReference type="Proteomes" id="UP000320672"/>
    </source>
</evidence>
<gene>
    <name evidence="9" type="primary">galT</name>
    <name evidence="9" type="ORF">FF011L_10440</name>
</gene>
<evidence type="ECO:0000256" key="2">
    <source>
        <dbReference type="ARBA" id="ARBA00022695"/>
    </source>
</evidence>
<evidence type="ECO:0000256" key="5">
    <source>
        <dbReference type="PIRSR" id="PIRSR000808-3"/>
    </source>
</evidence>
<evidence type="ECO:0000256" key="3">
    <source>
        <dbReference type="ARBA" id="ARBA00023277"/>
    </source>
</evidence>
<feature type="compositionally biased region" description="Low complexity" evidence="6">
    <location>
        <begin position="13"/>
        <end position="25"/>
    </location>
</feature>
<reference evidence="9 10" key="1">
    <citation type="submission" date="2019-02" db="EMBL/GenBank/DDBJ databases">
        <title>Deep-cultivation of Planctomycetes and their phenomic and genomic characterization uncovers novel biology.</title>
        <authorList>
            <person name="Wiegand S."/>
            <person name="Jogler M."/>
            <person name="Boedeker C."/>
            <person name="Pinto D."/>
            <person name="Vollmers J."/>
            <person name="Rivas-Marin E."/>
            <person name="Kohn T."/>
            <person name="Peeters S.H."/>
            <person name="Heuer A."/>
            <person name="Rast P."/>
            <person name="Oberbeckmann S."/>
            <person name="Bunk B."/>
            <person name="Jeske O."/>
            <person name="Meyerdierks A."/>
            <person name="Storesund J.E."/>
            <person name="Kallscheuer N."/>
            <person name="Luecker S."/>
            <person name="Lage O.M."/>
            <person name="Pohl T."/>
            <person name="Merkel B.J."/>
            <person name="Hornburger P."/>
            <person name="Mueller R.-W."/>
            <person name="Bruemmer F."/>
            <person name="Labrenz M."/>
            <person name="Spormann A.M."/>
            <person name="Op den Camp H."/>
            <person name="Overmann J."/>
            <person name="Amann R."/>
            <person name="Jetten M.S.M."/>
            <person name="Mascher T."/>
            <person name="Medema M.H."/>
            <person name="Devos D.P."/>
            <person name="Kaster A.-K."/>
            <person name="Ovreas L."/>
            <person name="Rohde M."/>
            <person name="Galperin M.Y."/>
            <person name="Jogler C."/>
        </authorList>
    </citation>
    <scope>NUCLEOTIDE SEQUENCE [LARGE SCALE GENOMIC DNA]</scope>
    <source>
        <strain evidence="9 10">FF011L</strain>
    </source>
</reference>
<feature type="region of interest" description="Disordered" evidence="6">
    <location>
        <begin position="400"/>
        <end position="419"/>
    </location>
</feature>
<evidence type="ECO:0000313" key="9">
    <source>
        <dbReference type="EMBL" id="QDS92302.1"/>
    </source>
</evidence>
<feature type="active site" description="Tele-UMP-histidine intermediate" evidence="4">
    <location>
        <position position="233"/>
    </location>
</feature>
<feature type="region of interest" description="Disordered" evidence="6">
    <location>
        <begin position="1"/>
        <end position="38"/>
    </location>
</feature>
<dbReference type="InterPro" id="IPR053177">
    <property type="entry name" value="ADP-glucose_phosphorylase"/>
</dbReference>
<dbReference type="PANTHER" id="PTHR42763">
    <property type="entry name" value="ADP-GLUCOSE PHOSPHORYLASE"/>
    <property type="match status" value="1"/>
</dbReference>
<dbReference type="InterPro" id="IPR011146">
    <property type="entry name" value="HIT-like"/>
</dbReference>
<feature type="binding site" evidence="5">
    <location>
        <position position="180"/>
    </location>
    <ligand>
        <name>Zn(2+)</name>
        <dbReference type="ChEBI" id="CHEBI:29105"/>
    </ligand>
</feature>
<keyword evidence="2 9" id="KW-0548">Nucleotidyltransferase</keyword>
<sequence>MSDLRNRIDDSSSIRQSSSSAISVSLKTATSSEQAPPADYIPGRFGALSELRLDVLTGRQTIFATSRGDRPVEAAPPDVVSEPFGICPFCEGNEKFTPMTLLSIPNDEDPDSWLVRVVDNKFPAVTWRGLAGKENKRLPSGLKWKNQSNRRSPQRRGSVGLFDSAPVAGGHEVVIESPWHSHSIVDLNVDHLTKVYQAIALRIGAWSKVPGVEYISVFKNVGSRAGASLSHAHSQLITTAALPPRVADTMLRSGTHFDQTGCCLQCDLLRSELETGQRIAFTTEHFVAYCPFASSLPYLTRILPRKHGARFEDSSPAVLADLAQLTRRLVQCFETLFPEVSYNYVLHTQPPAVSNEEPFHWSMEWMPRVTTQAGFEFASDCYINPTLPETAAAALREVARQTNPLRGSRPRTGHSVIER</sequence>
<comment type="cofactor">
    <cofactor evidence="5">
        <name>Zn(2+)</name>
        <dbReference type="ChEBI" id="CHEBI:29105"/>
    </cofactor>
    <text evidence="5">Binds 1 zinc ion per subunit.</text>
</comment>
<feature type="domain" description="HIT" evidence="8">
    <location>
        <begin position="277"/>
        <end position="349"/>
    </location>
</feature>
<keyword evidence="10" id="KW-1185">Reference proteome</keyword>
<evidence type="ECO:0000259" key="7">
    <source>
        <dbReference type="Pfam" id="PF01087"/>
    </source>
</evidence>
<dbReference type="InterPro" id="IPR005849">
    <property type="entry name" value="GalP_Utransf_N"/>
</dbReference>
<keyword evidence="3" id="KW-0119">Carbohydrate metabolism</keyword>
<dbReference type="Gene3D" id="3.30.428.10">
    <property type="entry name" value="HIT-like"/>
    <property type="match status" value="2"/>
</dbReference>
<dbReference type="GO" id="GO:0008270">
    <property type="term" value="F:zinc ion binding"/>
    <property type="evidence" value="ECO:0007669"/>
    <property type="project" value="InterPro"/>
</dbReference>
<accession>A0A517MBP8</accession>
<organism evidence="9 10">
    <name type="scientific">Roseimaritima multifibrata</name>
    <dbReference type="NCBI Taxonomy" id="1930274"/>
    <lineage>
        <taxon>Bacteria</taxon>
        <taxon>Pseudomonadati</taxon>
        <taxon>Planctomycetota</taxon>
        <taxon>Planctomycetia</taxon>
        <taxon>Pirellulales</taxon>
        <taxon>Pirellulaceae</taxon>
        <taxon>Roseimaritima</taxon>
    </lineage>
</organism>
<dbReference type="PANTHER" id="PTHR42763:SF1">
    <property type="entry name" value="UDP-GLUCOSE--HEXOSE-1-PHOSPHATE URIDYLYLTRANSFERASE"/>
    <property type="match status" value="1"/>
</dbReference>
<dbReference type="RefSeq" id="WP_218933021.1">
    <property type="nucleotide sequence ID" value="NZ_CP036262.1"/>
</dbReference>
<keyword evidence="1 9" id="KW-0808">Transferase</keyword>
<dbReference type="GO" id="GO:0006012">
    <property type="term" value="P:galactose metabolic process"/>
    <property type="evidence" value="ECO:0007669"/>
    <property type="project" value="InterPro"/>
</dbReference>
<dbReference type="PIRSF" id="PIRSF000808">
    <property type="entry name" value="GalT"/>
    <property type="match status" value="1"/>
</dbReference>
<dbReference type="EMBL" id="CP036262">
    <property type="protein sequence ID" value="QDS92302.1"/>
    <property type="molecule type" value="Genomic_DNA"/>
</dbReference>
<dbReference type="EC" id="2.7.7.12" evidence="9"/>
<name>A0A517MBP8_9BACT</name>
<keyword evidence="5" id="KW-0862">Zinc</keyword>
<feature type="region of interest" description="Disordered" evidence="6">
    <location>
        <begin position="138"/>
        <end position="161"/>
    </location>
</feature>
<dbReference type="InterPro" id="IPR001937">
    <property type="entry name" value="GalP_UDPtransf1"/>
</dbReference>
<feature type="binding site" evidence="5">
    <location>
        <position position="231"/>
    </location>
    <ligand>
        <name>Zn(2+)</name>
        <dbReference type="ChEBI" id="CHEBI:29105"/>
    </ligand>
</feature>
<evidence type="ECO:0000259" key="8">
    <source>
        <dbReference type="Pfam" id="PF01230"/>
    </source>
</evidence>
<dbReference type="Proteomes" id="UP000320672">
    <property type="component" value="Chromosome"/>
</dbReference>
<feature type="compositionally biased region" description="Basic and acidic residues" evidence="6">
    <location>
        <begin position="1"/>
        <end position="12"/>
    </location>
</feature>
<feature type="binding site" evidence="5">
    <location>
        <position position="90"/>
    </location>
    <ligand>
        <name>Zn(2+)</name>
        <dbReference type="ChEBI" id="CHEBI:29105"/>
    </ligand>
</feature>
<keyword evidence="5" id="KW-0479">Metal-binding</keyword>
<protein>
    <submittedName>
        <fullName evidence="9">Galactose-1-phosphate uridylyltransferase</fullName>
        <ecNumber evidence="9">2.7.7.12</ecNumber>
    </submittedName>
</protein>
<feature type="domain" description="Galactose-1-phosphate uridyl transferase N-terminal" evidence="7">
    <location>
        <begin position="147"/>
        <end position="243"/>
    </location>
</feature>
<dbReference type="InterPro" id="IPR036265">
    <property type="entry name" value="HIT-like_sf"/>
</dbReference>
<feature type="binding site" evidence="5">
    <location>
        <position position="87"/>
    </location>
    <ligand>
        <name>Zn(2+)</name>
        <dbReference type="ChEBI" id="CHEBI:29105"/>
    </ligand>
</feature>
<evidence type="ECO:0000256" key="1">
    <source>
        <dbReference type="ARBA" id="ARBA00022679"/>
    </source>
</evidence>
<dbReference type="KEGG" id="rml:FF011L_10440"/>
<dbReference type="SUPFAM" id="SSF54197">
    <property type="entry name" value="HIT-like"/>
    <property type="match status" value="2"/>
</dbReference>
<proteinExistence type="predicted"/>
<dbReference type="GO" id="GO:0008108">
    <property type="term" value="F:UDP-glucose:hexose-1-phosphate uridylyltransferase activity"/>
    <property type="evidence" value="ECO:0007669"/>
    <property type="project" value="UniProtKB-EC"/>
</dbReference>
<dbReference type="AlphaFoldDB" id="A0A517MBP8"/>
<dbReference type="Pfam" id="PF01230">
    <property type="entry name" value="HIT"/>
    <property type="match status" value="1"/>
</dbReference>
<dbReference type="Pfam" id="PF01087">
    <property type="entry name" value="GalP_UDP_transf"/>
    <property type="match status" value="1"/>
</dbReference>
<evidence type="ECO:0000256" key="6">
    <source>
        <dbReference type="SAM" id="MobiDB-lite"/>
    </source>
</evidence>
<evidence type="ECO:0000256" key="4">
    <source>
        <dbReference type="PIRSR" id="PIRSR000808-1"/>
    </source>
</evidence>